<dbReference type="Proteomes" id="UP000297706">
    <property type="component" value="Unassembled WGS sequence"/>
</dbReference>
<evidence type="ECO:0000313" key="2">
    <source>
        <dbReference type="Proteomes" id="UP000297706"/>
    </source>
</evidence>
<reference evidence="1 2" key="1">
    <citation type="submission" date="2018-02" db="EMBL/GenBank/DDBJ databases">
        <title>A novel lanthanide dependent methylotroph, Methylotenera sp. La3113.</title>
        <authorList>
            <person name="Lv H."/>
            <person name="Tani A."/>
        </authorList>
    </citation>
    <scope>NUCLEOTIDE SEQUENCE [LARGE SCALE GENOMIC DNA]</scope>
    <source>
        <strain evidence="1 2">La3113</strain>
    </source>
</reference>
<proteinExistence type="predicted"/>
<accession>A0A4Y9VTS1</accession>
<dbReference type="RefSeq" id="WP_135276332.1">
    <property type="nucleotide sequence ID" value="NZ_PQVH01000002.1"/>
</dbReference>
<name>A0A4Y9VTS1_9PROT</name>
<dbReference type="PROSITE" id="PS51257">
    <property type="entry name" value="PROKAR_LIPOPROTEIN"/>
    <property type="match status" value="1"/>
</dbReference>
<comment type="caution">
    <text evidence="1">The sequence shown here is derived from an EMBL/GenBank/DDBJ whole genome shotgun (WGS) entry which is preliminary data.</text>
</comment>
<dbReference type="OrthoDB" id="9899051at2"/>
<organism evidence="1 2">
    <name type="scientific">Methylotenera oryzisoli</name>
    <dbReference type="NCBI Taxonomy" id="2080758"/>
    <lineage>
        <taxon>Bacteria</taxon>
        <taxon>Pseudomonadati</taxon>
        <taxon>Pseudomonadota</taxon>
        <taxon>Betaproteobacteria</taxon>
        <taxon>Nitrosomonadales</taxon>
        <taxon>Methylophilaceae</taxon>
        <taxon>Methylotenera</taxon>
    </lineage>
</organism>
<sequence>MKLIVLSATLILLAITGCRGQVEEPSSQTNAASHGLQKTNNERPCLTNLADSLAKCSATITKQKRFVLVRSVAIPEN</sequence>
<evidence type="ECO:0000313" key="1">
    <source>
        <dbReference type="EMBL" id="TFW73023.1"/>
    </source>
</evidence>
<protein>
    <submittedName>
        <fullName evidence="1">Uncharacterized protein</fullName>
    </submittedName>
</protein>
<keyword evidence="2" id="KW-1185">Reference proteome</keyword>
<gene>
    <name evidence="1" type="ORF">C3Y98_01315</name>
</gene>
<dbReference type="AlphaFoldDB" id="A0A4Y9VTS1"/>
<dbReference type="EMBL" id="PQVH01000002">
    <property type="protein sequence ID" value="TFW73023.1"/>
    <property type="molecule type" value="Genomic_DNA"/>
</dbReference>